<proteinExistence type="predicted"/>
<gene>
    <name evidence="2" type="ORF">Pmar_PMAR003437</name>
</gene>
<dbReference type="EMBL" id="GG673069">
    <property type="protein sequence ID" value="EER15978.1"/>
    <property type="molecule type" value="Genomic_DNA"/>
</dbReference>
<evidence type="ECO:0000256" key="1">
    <source>
        <dbReference type="SAM" id="MobiDB-lite"/>
    </source>
</evidence>
<organism evidence="3">
    <name type="scientific">Perkinsus marinus (strain ATCC 50983 / TXsc)</name>
    <dbReference type="NCBI Taxonomy" id="423536"/>
    <lineage>
        <taxon>Eukaryota</taxon>
        <taxon>Sar</taxon>
        <taxon>Alveolata</taxon>
        <taxon>Perkinsozoa</taxon>
        <taxon>Perkinsea</taxon>
        <taxon>Perkinsida</taxon>
        <taxon>Perkinsidae</taxon>
        <taxon>Perkinsus</taxon>
    </lineage>
</organism>
<feature type="region of interest" description="Disordered" evidence="1">
    <location>
        <begin position="1"/>
        <end position="86"/>
    </location>
</feature>
<dbReference type="GeneID" id="9060890"/>
<name>C5KHB6_PERM5</name>
<feature type="compositionally biased region" description="Pro residues" evidence="1">
    <location>
        <begin position="1"/>
        <end position="10"/>
    </location>
</feature>
<keyword evidence="3" id="KW-1185">Reference proteome</keyword>
<dbReference type="InParanoid" id="C5KHB6"/>
<dbReference type="Proteomes" id="UP000007800">
    <property type="component" value="Unassembled WGS sequence"/>
</dbReference>
<sequence length="119" mass="13075">ILQQSPPPPRAMGRDPAGVHGEMLNGEWHDRNACCTRTGHSKVGGPRGSKNEGTSAEAPEETGPEFGIPPSPTRRIHRDAKHSRRGFETITSRAECLHTVILLRIRTANFQQERTGNSD</sequence>
<evidence type="ECO:0000313" key="2">
    <source>
        <dbReference type="EMBL" id="EER15978.1"/>
    </source>
</evidence>
<dbReference type="RefSeq" id="XP_002784182.1">
    <property type="nucleotide sequence ID" value="XM_002784136.1"/>
</dbReference>
<accession>C5KHB6</accession>
<protein>
    <submittedName>
        <fullName evidence="2">Uncharacterized protein</fullName>
    </submittedName>
</protein>
<reference evidence="2 3" key="1">
    <citation type="submission" date="2008-07" db="EMBL/GenBank/DDBJ databases">
        <authorList>
            <person name="El-Sayed N."/>
            <person name="Caler E."/>
            <person name="Inman J."/>
            <person name="Amedeo P."/>
            <person name="Hass B."/>
            <person name="Wortman J."/>
        </authorList>
    </citation>
    <scope>NUCLEOTIDE SEQUENCE [LARGE SCALE GENOMIC DNA]</scope>
    <source>
        <strain evidence="3">ATCC 50983 / TXsc</strain>
    </source>
</reference>
<evidence type="ECO:0000313" key="3">
    <source>
        <dbReference type="Proteomes" id="UP000007800"/>
    </source>
</evidence>
<dbReference type="AlphaFoldDB" id="C5KHB6"/>
<feature type="non-terminal residue" evidence="2">
    <location>
        <position position="1"/>
    </location>
</feature>
<feature type="compositionally biased region" description="Basic residues" evidence="1">
    <location>
        <begin position="74"/>
        <end position="84"/>
    </location>
</feature>